<keyword evidence="1" id="KW-0175">Coiled coil</keyword>
<reference evidence="4" key="1">
    <citation type="submission" date="2023-08" db="EMBL/GenBank/DDBJ databases">
        <authorList>
            <person name="Chen Y."/>
            <person name="Shah S."/>
            <person name="Dougan E. K."/>
            <person name="Thang M."/>
            <person name="Chan C."/>
        </authorList>
    </citation>
    <scope>NUCLEOTIDE SEQUENCE</scope>
</reference>
<evidence type="ECO:0000313" key="4">
    <source>
        <dbReference type="EMBL" id="CAJ1398339.1"/>
    </source>
</evidence>
<proteinExistence type="predicted"/>
<feature type="chain" id="PRO_5041243371" evidence="3">
    <location>
        <begin position="16"/>
        <end position="647"/>
    </location>
</feature>
<comment type="caution">
    <text evidence="4">The sequence shown here is derived from an EMBL/GenBank/DDBJ whole genome shotgun (WGS) entry which is preliminary data.</text>
</comment>
<evidence type="ECO:0000313" key="5">
    <source>
        <dbReference type="Proteomes" id="UP001178507"/>
    </source>
</evidence>
<dbReference type="AlphaFoldDB" id="A0AA36J3A5"/>
<evidence type="ECO:0000256" key="3">
    <source>
        <dbReference type="SAM" id="SignalP"/>
    </source>
</evidence>
<organism evidence="4 5">
    <name type="scientific">Effrenium voratum</name>
    <dbReference type="NCBI Taxonomy" id="2562239"/>
    <lineage>
        <taxon>Eukaryota</taxon>
        <taxon>Sar</taxon>
        <taxon>Alveolata</taxon>
        <taxon>Dinophyceae</taxon>
        <taxon>Suessiales</taxon>
        <taxon>Symbiodiniaceae</taxon>
        <taxon>Effrenium</taxon>
    </lineage>
</organism>
<dbReference type="Proteomes" id="UP001178507">
    <property type="component" value="Unassembled WGS sequence"/>
</dbReference>
<feature type="region of interest" description="Disordered" evidence="2">
    <location>
        <begin position="99"/>
        <end position="129"/>
    </location>
</feature>
<keyword evidence="5" id="KW-1185">Reference proteome</keyword>
<evidence type="ECO:0000256" key="2">
    <source>
        <dbReference type="SAM" id="MobiDB-lite"/>
    </source>
</evidence>
<keyword evidence="3" id="KW-0732">Signal</keyword>
<feature type="compositionally biased region" description="Basic and acidic residues" evidence="2">
    <location>
        <begin position="114"/>
        <end position="129"/>
    </location>
</feature>
<dbReference type="EMBL" id="CAUJNA010003296">
    <property type="protein sequence ID" value="CAJ1398339.1"/>
    <property type="molecule type" value="Genomic_DNA"/>
</dbReference>
<protein>
    <submittedName>
        <fullName evidence="4">Uncharacterized protein</fullName>
    </submittedName>
</protein>
<evidence type="ECO:0000256" key="1">
    <source>
        <dbReference type="SAM" id="Coils"/>
    </source>
</evidence>
<feature type="coiled-coil region" evidence="1">
    <location>
        <begin position="439"/>
        <end position="473"/>
    </location>
</feature>
<name>A0AA36J3A5_9DINO</name>
<accession>A0AA36J3A5</accession>
<sequence length="647" mass="70276">MKGALLLALLLGASAEHGPKQYPVTKVVNLLGDMKKQLEAEAEKDEEVDEKMKCWCKETMQSKEESIASTESQISSLGGSIETAAADSMRLALEVEGHESDLAKSQESLSMAEAQREKQQKTFQEEEKEMKESLTGVDAALDTLQKKSSFLSTSASAAKRAEALDLVKKLQTKHFNLLRAPHQRKLMLSMASAHLDVDANPATGEVVGIMSQMKDTFETNLNQTLKEEAESALTFNGLQEAKTAEIKATQEAILSKKAQHAKADTEGARAKQDLENAQASILVDKQFLADAKEKCAAHEAEFAERVKTRNEEITGCSKAVAILSDDSARDTFGRTFNAGFLQLSSESVPSAASVLARAAAKSQDARLASLAQLVRTSAFDQVKKEIDGLVVQLKEVQQDEVKSKDSCVQRLHENNMDTTKSTNDKAQAESKLSGLKDFVSRTNSSIKTLKEEISALESEVESAKTDMELRQKESAAIVKDQKDTQELLTRALDVLGGVYGASLVQKDEPKTFGSYQKSEGANGVQLLLQQIIGDAKVMQTKAEADLEAAVKDFEQFKTDALAAVAAKEQSLVDLDVEKSQTQSDALGAHKEVTSLTKGLEALGETLAALKEECDFLISKFESRQEAREQEIDALSTAKAILSGMKAL</sequence>
<gene>
    <name evidence="4" type="ORF">EVOR1521_LOCUS22154</name>
</gene>
<feature type="coiled-coil region" evidence="1">
    <location>
        <begin position="592"/>
        <end position="619"/>
    </location>
</feature>
<feature type="signal peptide" evidence="3">
    <location>
        <begin position="1"/>
        <end position="15"/>
    </location>
</feature>